<gene>
    <name evidence="3" type="ORF">RCC75_01445</name>
</gene>
<accession>A0ABU0Y301</accession>
<feature type="chain" id="PRO_5045684879" evidence="1">
    <location>
        <begin position="20"/>
        <end position="232"/>
    </location>
</feature>
<name>A0ABU0Y301_9GAMM</name>
<feature type="domain" description="Peptidase C39" evidence="2">
    <location>
        <begin position="54"/>
        <end position="187"/>
    </location>
</feature>
<keyword evidence="1" id="KW-0732">Signal</keyword>
<organism evidence="3 4">
    <name type="scientific">Thiothrix subterranea</name>
    <dbReference type="NCBI Taxonomy" id="2735563"/>
    <lineage>
        <taxon>Bacteria</taxon>
        <taxon>Pseudomonadati</taxon>
        <taxon>Pseudomonadota</taxon>
        <taxon>Gammaproteobacteria</taxon>
        <taxon>Thiotrichales</taxon>
        <taxon>Thiotrichaceae</taxon>
        <taxon>Thiothrix</taxon>
    </lineage>
</organism>
<dbReference type="PROSITE" id="PS51257">
    <property type="entry name" value="PROKAR_LIPOPROTEIN"/>
    <property type="match status" value="1"/>
</dbReference>
<keyword evidence="4" id="KW-1185">Reference proteome</keyword>
<dbReference type="PROSITE" id="PS50990">
    <property type="entry name" value="PEPTIDASE_C39"/>
    <property type="match status" value="1"/>
</dbReference>
<dbReference type="EMBL" id="JAVFKN010000001">
    <property type="protein sequence ID" value="MDQ5767176.1"/>
    <property type="molecule type" value="Genomic_DNA"/>
</dbReference>
<comment type="caution">
    <text evidence="3">The sequence shown here is derived from an EMBL/GenBank/DDBJ whole genome shotgun (WGS) entry which is preliminary data.</text>
</comment>
<dbReference type="Pfam" id="PF03412">
    <property type="entry name" value="Peptidase_C39"/>
    <property type="match status" value="1"/>
</dbReference>
<dbReference type="Proteomes" id="UP001223336">
    <property type="component" value="Unassembled WGS sequence"/>
</dbReference>
<proteinExistence type="predicted"/>
<evidence type="ECO:0000259" key="2">
    <source>
        <dbReference type="PROSITE" id="PS50990"/>
    </source>
</evidence>
<evidence type="ECO:0000256" key="1">
    <source>
        <dbReference type="SAM" id="SignalP"/>
    </source>
</evidence>
<protein>
    <submittedName>
        <fullName evidence="3">C39 family peptidase</fullName>
    </submittedName>
</protein>
<evidence type="ECO:0000313" key="3">
    <source>
        <dbReference type="EMBL" id="MDQ5767176.1"/>
    </source>
</evidence>
<feature type="signal peptide" evidence="1">
    <location>
        <begin position="1"/>
        <end position="19"/>
    </location>
</feature>
<dbReference type="CDD" id="cd02423">
    <property type="entry name" value="Peptidase_C39G"/>
    <property type="match status" value="1"/>
</dbReference>
<dbReference type="RefSeq" id="WP_308133397.1">
    <property type="nucleotide sequence ID" value="NZ_JAVFKN010000001.1"/>
</dbReference>
<dbReference type="InterPro" id="IPR005074">
    <property type="entry name" value="Peptidase_C39"/>
</dbReference>
<reference evidence="3 4" key="1">
    <citation type="submission" date="2023-08" db="EMBL/GenBank/DDBJ databases">
        <title>New molecular markers tilS and rpoB for phylogenetic and monitoring studies of the genus Thiothrix biodiversity.</title>
        <authorList>
            <person name="Ravin N.V."/>
            <person name="Smolyakov D."/>
            <person name="Markov N.D."/>
            <person name="Beletsky A.V."/>
            <person name="Mardanov A.V."/>
            <person name="Rudenko T.S."/>
            <person name="Grabovich M.Y."/>
        </authorList>
    </citation>
    <scope>NUCLEOTIDE SEQUENCE [LARGE SCALE GENOMIC DNA]</scope>
    <source>
        <strain evidence="3 4">H33</strain>
    </source>
</reference>
<sequence length="232" mass="26011">MIYKVRHNLPILLAIFLSACTVEPIVSNMGYAVNASGDHFKSWKELNDQSVVMQQYDYSCGAAALATIMKYYFQDDVTEKSLLDYIKATLTAEEYAVVEEHGLSFLELEKISHSLGYQSASVRLQLSALKELAGPVVVYVSTKDYQHFAVFRGVREDRIFLADPSRGNMILTVDEFLEEWKGETFILGKKGFGTPAQHPLAVMLLPKFRNEMELIRASALKPAASATKMVLE</sequence>
<evidence type="ECO:0000313" key="4">
    <source>
        <dbReference type="Proteomes" id="UP001223336"/>
    </source>
</evidence>
<dbReference type="Gene3D" id="3.90.70.10">
    <property type="entry name" value="Cysteine proteinases"/>
    <property type="match status" value="1"/>
</dbReference>